<dbReference type="Proteomes" id="UP001596523">
    <property type="component" value="Unassembled WGS sequence"/>
</dbReference>
<protein>
    <submittedName>
        <fullName evidence="5">Tyrosine-type recombinase/integrase</fullName>
    </submittedName>
</protein>
<comment type="caution">
    <text evidence="5">The sequence shown here is derived from an EMBL/GenBank/DDBJ whole genome shotgun (WGS) entry which is preliminary data.</text>
</comment>
<dbReference type="EMBL" id="JBHTCF010000018">
    <property type="protein sequence ID" value="MFC7308946.1"/>
    <property type="molecule type" value="Genomic_DNA"/>
</dbReference>
<organism evidence="5 6">
    <name type="scientific">Streptomyces monticola</name>
    <dbReference type="NCBI Taxonomy" id="2666263"/>
    <lineage>
        <taxon>Bacteria</taxon>
        <taxon>Bacillati</taxon>
        <taxon>Actinomycetota</taxon>
        <taxon>Actinomycetes</taxon>
        <taxon>Kitasatosporales</taxon>
        <taxon>Streptomycetaceae</taxon>
        <taxon>Streptomyces</taxon>
    </lineage>
</organism>
<dbReference type="SUPFAM" id="SSF56349">
    <property type="entry name" value="DNA breaking-rejoining enzymes"/>
    <property type="match status" value="1"/>
</dbReference>
<evidence type="ECO:0000313" key="6">
    <source>
        <dbReference type="Proteomes" id="UP001596523"/>
    </source>
</evidence>
<evidence type="ECO:0000256" key="2">
    <source>
        <dbReference type="SAM" id="Coils"/>
    </source>
</evidence>
<evidence type="ECO:0000313" key="5">
    <source>
        <dbReference type="EMBL" id="MFC7308946.1"/>
    </source>
</evidence>
<gene>
    <name evidence="5" type="ORF">ACFQVC_32655</name>
</gene>
<dbReference type="PROSITE" id="PS51898">
    <property type="entry name" value="TYR_RECOMBINASE"/>
    <property type="match status" value="1"/>
</dbReference>
<reference evidence="6" key="1">
    <citation type="journal article" date="2019" name="Int. J. Syst. Evol. Microbiol.">
        <title>The Global Catalogue of Microorganisms (GCM) 10K type strain sequencing project: providing services to taxonomists for standard genome sequencing and annotation.</title>
        <authorList>
            <consortium name="The Broad Institute Genomics Platform"/>
            <consortium name="The Broad Institute Genome Sequencing Center for Infectious Disease"/>
            <person name="Wu L."/>
            <person name="Ma J."/>
        </authorList>
    </citation>
    <scope>NUCLEOTIDE SEQUENCE [LARGE SCALE GENOMIC DNA]</scope>
    <source>
        <strain evidence="6">SYNS20</strain>
    </source>
</reference>
<proteinExistence type="predicted"/>
<dbReference type="InterPro" id="IPR011010">
    <property type="entry name" value="DNA_brk_join_enz"/>
</dbReference>
<dbReference type="CDD" id="cd00397">
    <property type="entry name" value="DNA_BRE_C"/>
    <property type="match status" value="1"/>
</dbReference>
<dbReference type="InterPro" id="IPR013762">
    <property type="entry name" value="Integrase-like_cat_sf"/>
</dbReference>
<dbReference type="RefSeq" id="WP_381837404.1">
    <property type="nucleotide sequence ID" value="NZ_JBHTCF010000018.1"/>
</dbReference>
<feature type="domain" description="Tyr recombinase" evidence="4">
    <location>
        <begin position="438"/>
        <end position="654"/>
    </location>
</feature>
<sequence length="824" mass="93298">MTALLAPFPRTDTDQTTDLMAALAPGFLSLMGWDPEIRVLWFPPGDLLLSGPVCVLSDCSNPAFQPRDRGLCRGCAVRMENTGLSFDQFVATVRRDWRVMGIESCRVAKCERPWMTAAIAVCRAHRSQQKKLQLPLEEFLLLSGLKPLPSFGPCQVVACTRHRHGRTPHCEAHQSLWNTACRTGSPPDEAHWRRVAPAVAETGKVSLRGLSDRVVAEILFSLQQRYHEGIRQFYFQLRPLSDRARALQVASLSELDVTELSRDQRGMVNSMLKQVRRLHLSPEAERHKEVWEGAAFGHKGNLNFGGIAQPWLREAAKAWALEDVPRRRGDRALRAVQEQIKSLAQLSTSLRVNRADSGSDPHRLGRDDIVSFLNRLLFLQETGEVSAPRRVVHVRDTRRLLNRMRNMGLTRPGEPLHGLPGDFSVRPEDIPDDPEDSEAGRDLPDEVMRELCANLEKLDADNDPEIRTAVELLIDTGRRPNEIVALPLDCLDRDGDGKPVLVYDNHKEFRLSRRLPIAEPTAALITTQQQRTRGRFPNTPLKELKLLPSSKHNPNGTKAFTDGWIAERHRAWVGSLPDFLTAIIVERHGQRVTEMVPFDKSKIFPYAYRHSYAQRHAGKGVPIDVLSKLMDHRQLSTTQRYYRVGEGRRREAVERVAAMQFDRNGNRLWRQAQTLLDDEHTRRGLGSVQVPYGICTEPTNVAADGQDCPVRFRCVGCDHFRSDVSYLPDLEAYLADLRRGRERLAAFAADSWATAEAMPSDEEITRVRRLIQRVRADLDDLTEEERAQIQEAVTVVRRSRRVVSLGMPRHAPPLPDLRPERPSA</sequence>
<dbReference type="InterPro" id="IPR002104">
    <property type="entry name" value="Integrase_catalytic"/>
</dbReference>
<keyword evidence="2" id="KW-0175">Coiled coil</keyword>
<feature type="region of interest" description="Disordered" evidence="3">
    <location>
        <begin position="408"/>
        <end position="441"/>
    </location>
</feature>
<dbReference type="Gene3D" id="1.10.443.10">
    <property type="entry name" value="Intergrase catalytic core"/>
    <property type="match status" value="1"/>
</dbReference>
<evidence type="ECO:0000259" key="4">
    <source>
        <dbReference type="PROSITE" id="PS51898"/>
    </source>
</evidence>
<feature type="coiled-coil region" evidence="2">
    <location>
        <begin position="764"/>
        <end position="791"/>
    </location>
</feature>
<evidence type="ECO:0000256" key="3">
    <source>
        <dbReference type="SAM" id="MobiDB-lite"/>
    </source>
</evidence>
<accession>A0ABW2JTH7</accession>
<keyword evidence="6" id="KW-1185">Reference proteome</keyword>
<evidence type="ECO:0000256" key="1">
    <source>
        <dbReference type="ARBA" id="ARBA00023172"/>
    </source>
</evidence>
<keyword evidence="1" id="KW-0233">DNA recombination</keyword>
<name>A0ABW2JTH7_9ACTN</name>